<feature type="region of interest" description="Disordered" evidence="17">
    <location>
        <begin position="985"/>
        <end position="1036"/>
    </location>
</feature>
<dbReference type="InterPro" id="IPR041257">
    <property type="entry name" value="APC_rep"/>
</dbReference>
<dbReference type="Pfam" id="PF05972">
    <property type="entry name" value="APC_15aa"/>
    <property type="match status" value="2"/>
</dbReference>
<evidence type="ECO:0000256" key="8">
    <source>
        <dbReference type="ARBA" id="ARBA00023040"/>
    </source>
</evidence>
<dbReference type="InterPro" id="IPR009240">
    <property type="entry name" value="APC_15aa_rpt"/>
</dbReference>
<dbReference type="GO" id="GO:0005881">
    <property type="term" value="C:cytoplasmic microtubule"/>
    <property type="evidence" value="ECO:0007669"/>
    <property type="project" value="TreeGrafter"/>
</dbReference>
<keyword evidence="4" id="KW-0879">Wnt signaling pathway</keyword>
<keyword evidence="21" id="KW-1185">Reference proteome</keyword>
<feature type="compositionally biased region" description="Polar residues" evidence="17">
    <location>
        <begin position="2262"/>
        <end position="2271"/>
    </location>
</feature>
<feature type="compositionally biased region" description="Polar residues" evidence="17">
    <location>
        <begin position="2571"/>
        <end position="2592"/>
    </location>
</feature>
<dbReference type="Pfam" id="PF18797">
    <property type="entry name" value="APC_rep"/>
    <property type="match status" value="1"/>
</dbReference>
<dbReference type="GO" id="GO:0030054">
    <property type="term" value="C:cell junction"/>
    <property type="evidence" value="ECO:0007669"/>
    <property type="project" value="UniProtKB-ARBA"/>
</dbReference>
<evidence type="ECO:0000256" key="14">
    <source>
        <dbReference type="ARBA" id="ARBA00025736"/>
    </source>
</evidence>
<dbReference type="GO" id="GO:0044877">
    <property type="term" value="F:protein-containing complex binding"/>
    <property type="evidence" value="ECO:0007669"/>
    <property type="project" value="UniProtKB-ARBA"/>
</dbReference>
<dbReference type="Pfam" id="PF16630">
    <property type="entry name" value="APC_u5"/>
    <property type="match status" value="1"/>
</dbReference>
<feature type="compositionally biased region" description="Polar residues" evidence="17">
    <location>
        <begin position="1169"/>
        <end position="1185"/>
    </location>
</feature>
<dbReference type="GO" id="GO:0016342">
    <property type="term" value="C:catenin complex"/>
    <property type="evidence" value="ECO:0007669"/>
    <property type="project" value="TreeGrafter"/>
</dbReference>
<feature type="compositionally biased region" description="Low complexity" evidence="17">
    <location>
        <begin position="2272"/>
        <end position="2289"/>
    </location>
</feature>
<dbReference type="Pfam" id="PF16629">
    <property type="entry name" value="Arm_APC_u3"/>
    <property type="match status" value="1"/>
</dbReference>
<dbReference type="Pfam" id="PF16689">
    <property type="entry name" value="APC_N_CC"/>
    <property type="match status" value="1"/>
</dbReference>
<dbReference type="Pfam" id="PF05924">
    <property type="entry name" value="SAMP"/>
    <property type="match status" value="3"/>
</dbReference>
<dbReference type="Pfam" id="PF16635">
    <property type="entry name" value="APC_u14"/>
    <property type="match status" value="1"/>
</dbReference>
<dbReference type="InterPro" id="IPR009224">
    <property type="entry name" value="SAMP"/>
</dbReference>
<dbReference type="GO" id="GO:0090090">
    <property type="term" value="P:negative regulation of canonical Wnt signaling pathway"/>
    <property type="evidence" value="ECO:0007669"/>
    <property type="project" value="TreeGrafter"/>
</dbReference>
<comment type="similarity">
    <text evidence="15">Belongs to the G-protein coupled receptor 1 family.</text>
</comment>
<feature type="compositionally biased region" description="Basic and acidic residues" evidence="17">
    <location>
        <begin position="1982"/>
        <end position="1995"/>
    </location>
</feature>
<feature type="compositionally biased region" description="Polar residues" evidence="17">
    <location>
        <begin position="1694"/>
        <end position="1705"/>
    </location>
</feature>
<dbReference type="InterPro" id="IPR026831">
    <property type="entry name" value="APC_dom"/>
</dbReference>
<dbReference type="SUPFAM" id="SSF48371">
    <property type="entry name" value="ARM repeat"/>
    <property type="match status" value="1"/>
</dbReference>
<feature type="transmembrane region" description="Helical" evidence="18">
    <location>
        <begin position="2898"/>
        <end position="2920"/>
    </location>
</feature>
<feature type="region of interest" description="Disordered" evidence="17">
    <location>
        <begin position="1223"/>
        <end position="1323"/>
    </location>
</feature>
<feature type="compositionally biased region" description="Polar residues" evidence="17">
    <location>
        <begin position="985"/>
        <end position="998"/>
    </location>
</feature>
<dbReference type="Pfam" id="PF05937">
    <property type="entry name" value="EB1_binding"/>
    <property type="match status" value="1"/>
</dbReference>
<feature type="compositionally biased region" description="Low complexity" evidence="17">
    <location>
        <begin position="2216"/>
        <end position="2237"/>
    </location>
</feature>
<dbReference type="InterPro" id="IPR009232">
    <property type="entry name" value="EB1-bd"/>
</dbReference>
<feature type="compositionally biased region" description="Low complexity" evidence="17">
    <location>
        <begin position="2485"/>
        <end position="2495"/>
    </location>
</feature>
<dbReference type="GO" id="GO:0016055">
    <property type="term" value="P:Wnt signaling pathway"/>
    <property type="evidence" value="ECO:0007669"/>
    <property type="project" value="UniProtKB-KW"/>
</dbReference>
<dbReference type="Gene3D" id="1.10.287.450">
    <property type="entry name" value="Helix hairpin bin"/>
    <property type="match status" value="1"/>
</dbReference>
<dbReference type="PRINTS" id="PR00237">
    <property type="entry name" value="GPCRRHODOPSN"/>
</dbReference>
<dbReference type="GO" id="GO:0004930">
    <property type="term" value="F:G protein-coupled receptor activity"/>
    <property type="evidence" value="ECO:0007669"/>
    <property type="project" value="UniProtKB-KW"/>
</dbReference>
<dbReference type="PROSITE" id="PS50262">
    <property type="entry name" value="G_PROTEIN_RECEP_F1_2"/>
    <property type="match status" value="1"/>
</dbReference>
<feature type="compositionally biased region" description="Basic and acidic residues" evidence="17">
    <location>
        <begin position="999"/>
        <end position="1017"/>
    </location>
</feature>
<dbReference type="GO" id="GO:0008017">
    <property type="term" value="F:microtubule binding"/>
    <property type="evidence" value="ECO:0007669"/>
    <property type="project" value="InterPro"/>
</dbReference>
<feature type="compositionally biased region" description="Polar residues" evidence="17">
    <location>
        <begin position="779"/>
        <end position="798"/>
    </location>
</feature>
<feature type="coiled-coil region" evidence="16">
    <location>
        <begin position="130"/>
        <end position="164"/>
    </location>
</feature>
<feature type="region of interest" description="Disordered" evidence="17">
    <location>
        <begin position="2663"/>
        <end position="2696"/>
    </location>
</feature>
<keyword evidence="7 18" id="KW-1133">Transmembrane helix</keyword>
<feature type="compositionally biased region" description="Basic residues" evidence="17">
    <location>
        <begin position="1278"/>
        <end position="1287"/>
    </location>
</feature>
<feature type="region of interest" description="Disordered" evidence="17">
    <location>
        <begin position="1688"/>
        <end position="1761"/>
    </location>
</feature>
<dbReference type="InterPro" id="IPR036149">
    <property type="entry name" value="APC_N_sf"/>
</dbReference>
<feature type="transmembrane region" description="Helical" evidence="18">
    <location>
        <begin position="2974"/>
        <end position="2994"/>
    </location>
</feature>
<dbReference type="Proteomes" id="UP000290572">
    <property type="component" value="Unassembled WGS sequence"/>
</dbReference>
<feature type="compositionally biased region" description="Low complexity" evidence="17">
    <location>
        <begin position="2384"/>
        <end position="2415"/>
    </location>
</feature>
<feature type="region of interest" description="Disordered" evidence="17">
    <location>
        <begin position="1468"/>
        <end position="1577"/>
    </location>
</feature>
<evidence type="ECO:0000256" key="10">
    <source>
        <dbReference type="ARBA" id="ARBA00023136"/>
    </source>
</evidence>
<dbReference type="GO" id="GO:0005634">
    <property type="term" value="C:nucleus"/>
    <property type="evidence" value="ECO:0007669"/>
    <property type="project" value="UniProtKB-ARBA"/>
</dbReference>
<dbReference type="GO" id="GO:0080090">
    <property type="term" value="P:regulation of primary metabolic process"/>
    <property type="evidence" value="ECO:0007669"/>
    <property type="project" value="UniProtKB-ARBA"/>
</dbReference>
<feature type="region of interest" description="Disordered" evidence="17">
    <location>
        <begin position="2075"/>
        <end position="2618"/>
    </location>
</feature>
<feature type="compositionally biased region" description="Basic and acidic residues" evidence="17">
    <location>
        <begin position="2434"/>
        <end position="2451"/>
    </location>
</feature>
<dbReference type="InterPro" id="IPR017452">
    <property type="entry name" value="GPCR_Rhodpsn_7TM"/>
</dbReference>
<dbReference type="InterPro" id="IPR009234">
    <property type="entry name" value="APC_basic_dom"/>
</dbReference>
<feature type="region of interest" description="Disordered" evidence="17">
    <location>
        <begin position="913"/>
        <end position="940"/>
    </location>
</feature>
<feature type="region of interest" description="Disordered" evidence="17">
    <location>
        <begin position="80"/>
        <end position="126"/>
    </location>
</feature>
<dbReference type="GO" id="GO:0008013">
    <property type="term" value="F:beta-catenin binding"/>
    <property type="evidence" value="ECO:0007669"/>
    <property type="project" value="InterPro"/>
</dbReference>
<dbReference type="EMBL" id="QBIY01012638">
    <property type="protein sequence ID" value="RXN20568.1"/>
    <property type="molecule type" value="Genomic_DNA"/>
</dbReference>
<feature type="region of interest" description="Disordered" evidence="17">
    <location>
        <begin position="1351"/>
        <end position="1416"/>
    </location>
</feature>
<feature type="coiled-coil region" evidence="16">
    <location>
        <begin position="6"/>
        <end position="54"/>
    </location>
</feature>
<keyword evidence="6" id="KW-0677">Repeat</keyword>
<feature type="compositionally biased region" description="Basic and acidic residues" evidence="17">
    <location>
        <begin position="1631"/>
        <end position="1647"/>
    </location>
</feature>
<feature type="compositionally biased region" description="Polar residues" evidence="17">
    <location>
        <begin position="1259"/>
        <end position="1275"/>
    </location>
</feature>
<feature type="transmembrane region" description="Helical" evidence="18">
    <location>
        <begin position="2768"/>
        <end position="2792"/>
    </location>
</feature>
<evidence type="ECO:0000256" key="15">
    <source>
        <dbReference type="RuleBase" id="RU000688"/>
    </source>
</evidence>
<keyword evidence="8 15" id="KW-0297">G-protein coupled receptor</keyword>
<keyword evidence="10 18" id="KW-0472">Membrane</keyword>
<evidence type="ECO:0000256" key="13">
    <source>
        <dbReference type="ARBA" id="ARBA00023224"/>
    </source>
</evidence>
<feature type="region of interest" description="Disordered" evidence="17">
    <location>
        <begin position="744"/>
        <end position="763"/>
    </location>
</feature>
<feature type="compositionally biased region" description="Basic and acidic residues" evidence="17">
    <location>
        <begin position="1748"/>
        <end position="1761"/>
    </location>
</feature>
<dbReference type="GO" id="GO:0120025">
    <property type="term" value="C:plasma membrane bounded cell projection"/>
    <property type="evidence" value="ECO:0007669"/>
    <property type="project" value="UniProtKB-ARBA"/>
</dbReference>
<evidence type="ECO:0000256" key="5">
    <source>
        <dbReference type="ARBA" id="ARBA00022692"/>
    </source>
</evidence>
<evidence type="ECO:0000313" key="21">
    <source>
        <dbReference type="Proteomes" id="UP000290572"/>
    </source>
</evidence>
<dbReference type="GO" id="GO:0048513">
    <property type="term" value="P:animal organ development"/>
    <property type="evidence" value="ECO:0007669"/>
    <property type="project" value="UniProtKB-ARBA"/>
</dbReference>
<feature type="compositionally biased region" description="Low complexity" evidence="17">
    <location>
        <begin position="2161"/>
        <end position="2173"/>
    </location>
</feature>
<feature type="compositionally biased region" description="Low complexity" evidence="17">
    <location>
        <begin position="1158"/>
        <end position="1168"/>
    </location>
</feature>
<feature type="transmembrane region" description="Helical" evidence="18">
    <location>
        <begin position="2932"/>
        <end position="2954"/>
    </location>
</feature>
<comment type="caution">
    <text evidence="20">The sequence shown here is derived from an EMBL/GenBank/DDBJ whole genome shotgun (WGS) entry which is preliminary data.</text>
</comment>
<dbReference type="Gene3D" id="1.20.1070.10">
    <property type="entry name" value="Rhodopsin 7-helix transmembrane proteins"/>
    <property type="match status" value="1"/>
</dbReference>
<feature type="compositionally biased region" description="Basic and acidic residues" evidence="17">
    <location>
        <begin position="1726"/>
        <end position="1735"/>
    </location>
</feature>
<dbReference type="FunFam" id="1.20.1070.10:FF:000034">
    <property type="entry name" value="G-protein coupled receptor 1"/>
    <property type="match status" value="1"/>
</dbReference>
<evidence type="ECO:0000256" key="6">
    <source>
        <dbReference type="ARBA" id="ARBA00022737"/>
    </source>
</evidence>
<evidence type="ECO:0000256" key="7">
    <source>
        <dbReference type="ARBA" id="ARBA00022989"/>
    </source>
</evidence>
<evidence type="ECO:0000256" key="16">
    <source>
        <dbReference type="SAM" id="Coils"/>
    </source>
</evidence>
<dbReference type="InterPro" id="IPR016024">
    <property type="entry name" value="ARM-type_fold"/>
</dbReference>
<feature type="compositionally biased region" description="Polar residues" evidence="17">
    <location>
        <begin position="2295"/>
        <end position="2336"/>
    </location>
</feature>
<feature type="transmembrane region" description="Helical" evidence="18">
    <location>
        <begin position="2804"/>
        <end position="2824"/>
    </location>
</feature>
<feature type="compositionally biased region" description="Low complexity" evidence="17">
    <location>
        <begin position="94"/>
        <end position="115"/>
    </location>
</feature>
<dbReference type="InterPro" id="IPR026818">
    <property type="entry name" value="Apc_fam"/>
</dbReference>
<feature type="compositionally biased region" description="Basic and acidic residues" evidence="17">
    <location>
        <begin position="2595"/>
        <end position="2605"/>
    </location>
</feature>
<evidence type="ECO:0000256" key="2">
    <source>
        <dbReference type="ARBA" id="ARBA00009051"/>
    </source>
</evidence>
<evidence type="ECO:0000256" key="11">
    <source>
        <dbReference type="ARBA" id="ARBA00023157"/>
    </source>
</evidence>
<organism evidence="20 21">
    <name type="scientific">Labeo rohita</name>
    <name type="common">Indian major carp</name>
    <name type="synonym">Cyprinus rohita</name>
    <dbReference type="NCBI Taxonomy" id="84645"/>
    <lineage>
        <taxon>Eukaryota</taxon>
        <taxon>Metazoa</taxon>
        <taxon>Chordata</taxon>
        <taxon>Craniata</taxon>
        <taxon>Vertebrata</taxon>
        <taxon>Euteleostomi</taxon>
        <taxon>Actinopterygii</taxon>
        <taxon>Neopterygii</taxon>
        <taxon>Teleostei</taxon>
        <taxon>Ostariophysi</taxon>
        <taxon>Cypriniformes</taxon>
        <taxon>Cyprinidae</taxon>
        <taxon>Labeoninae</taxon>
        <taxon>Labeonini</taxon>
        <taxon>Labeo</taxon>
    </lineage>
</organism>
<feature type="compositionally biased region" description="Acidic residues" evidence="17">
    <location>
        <begin position="1511"/>
        <end position="1521"/>
    </location>
</feature>
<feature type="transmembrane region" description="Helical" evidence="18">
    <location>
        <begin position="2845"/>
        <end position="2867"/>
    </location>
</feature>
<sequence length="3033" mass="332697">MAAASYDQLLKQVEALKMENSNLRQELEDNSNHLTKLETEASNMKEVLKQLQGSIEEDSKDSQGQIDFLERIKEMSLDPNSFSGVKLRSKASLPGSGSAHSADSSPSPSPMSSFPRRGVTGGGRDSAGYLEELEKERSLLMAELEKEEKEKDWYYAQLQNLTKRIDSLPLTENFSLQTDMTRRQLEYEARQIRAAMEEQLGTCQDMEKRAQGRVARIQQIEKDMLRIRTRLQAQSADAEVKHDPVTQTEGAHAAGDAGGGNAACSQGSSSRVDHDAASEMSSAGSYSVPRRLTSHLGTKVEMVYSLLSMLGTHDKDDMSRTLLAMSSSQDSCIAMRQSGCLPLLIQLLHGNDKDSVLLGNSRGSKEARARASAALHNIIHSQPDDKRGRRESRVLHLLEQIRAYCETCWEWQESHERGVDQDKNPMPSPVEHQICPAVCVLMKLSFDEEHRHAMNELGGLQAIGELLQVDCEIYGLTNDHYSVTLRRYAGMALTNLTFGDVANKATLCSMKGCMRAMVAQLKSESEDLQQVIASVLRNLSWRADVNSKKILREVGSVRALMECALEVQKESTLKSVLSALWNLSAHCTENKADICTVPGALAFLVSTLTYRSQTNTLAIIESGGGILRNVSSLIATNEEHSLTIVSNACGTLWNLSARNAKDQEALWDMGAVSMLKNLIHSKHKMIAMGSAAALRNLMANRPAKYKDANIMSPGSSLPSLHVRKQKALIEELDAQHLSETFDNIDNLSPKASHRAKPRHKHNVYGDYDGVCRSDGYNPNGVSVRSPYMNTPVLSSPSSRDNRGNGESVRAERDRSLDRERRGFHSDAEAPKRMVQIPTTAAQIAVVMEEVQSMHLSMDDRTAGSTPDPHAVQDDMIRRQTAVHGHQNMYSYSKTDPSGRPCPMPKLEYRASNDSLNSVNSTDGYGKRGQMKPSVDSYSEDDEGKCCVYRKYPADLAHKIHNANHMEDDNGDLDTPINYSLKYSDEQLNSGRQSPSQNERWARPKLLDDEMKRPDQKPQRSQSPGYPMYTEASSEGEDKLKKYQPRFVQQDLPGFRARGSNEQINSGSSHGLNKKISQTICAVDDYADDKPTNYSERYSEEEQLDEQTPNYGMKYNEDHHVEQPIDYSLKYSDASSKKAMFSHSKPSSTQGSVKDHLSQDSSSSVASLKNQGRQKQLHPSSAQNRAGPTRAVQKNPACKAPTINQETLQTYCVEDTPICFSRGSSLSSLSSEEDEMESCKRNVNSANNYPTLPISEKESTSNIASDQRTNESQSSGHYVRIKPPRHHLGHGDASRHHKTVEFSSGAKSPSKSGAQTPKSPPEHYVQETPLMFSRCTSVSSLDSFESHSIASSVQSEPCSGMVSGIISPSDLPDSPGQTMPPSRSKTPPPPPPRSTSVKQKVTMPPHSEKRDLAPRHAVVSAAVQKVQVLPDNDTLLHFATESTPDGFSCASSLSALSLDEPYIQKDVELKIMPPVHEDDHSNEAELENEDIQEPKVQEKPSSTAEPGKDILDDSDDDDDIEILEACINSAMPTKSSRKPKKQSPSSTSRIPPPVARKPSQLPVYKLLPPQNRGQQQKHVALTHCEDMPRVYCVEGTPVNFSTATSLSDLTIDSPPNELAGIEGSAPHPEASGQRRDTLPEGKSAEAKDTGLSPPMQSALAENEGDDILAECINSAMPKGKIHKPFRVQKMPEQAQHPSTATGNLVQQDLEKKKPTSPVKPMPQSSEYRARMLKRPEAPSSLSETASYPDKNKETEKQEPKVVIREFADKAPNAEVRTRPGFAFDSPHHYTPIEGTPYCFSRNDSLSSLDFEDDDLDLSKEKAELRKDKEQRKVPPLKCNVEQSVNTNRVAAFQAAPTKPLQKQGGFQQAPKENTVAVCDEKQKFSIEDTPVCFSRNSSLSSLSDIDQENNNKDCSHKDDATQMEVPRPQASGYAPKAFHVEDTPVCFSRNSSLSSLSIDSEDDLLQECISSAMPKKKKQAPRSKTEEPGAKEEKSVLADGILAEEPDLILDLTDTHSPISEQALSPDSESFDWKAIQEGANSIVSSLHQAAASLSRQGSSDSDSILSLKSGISIGSPFHLPLNQEDNKPATNKGPRILKPGEKSTLESKKKEEETKSLKGGKKVYKSLITGKPRPSLESMSSQHKQAQAPVISRGRTMIHVPGVRSSSPSTSPVPKKPPPRGQISKPPSQAPGPGNSPRTMKMPAGSEPSPARDPASSQGGSSKTSSRSGSRDSTPSRPVQQSLTRPMQSPGRASVSPGRNGLSPSNKLSQLPRTASPSAASTKSSGSGRMAYTSPGRQLGQQTPTKQSGLPRSTSGIPRSESASKSLNQCGASGSSKKAELSRMSSTKSSGSESDRSEKPGLVRQSTFIKEAPSPTLKRKLEESASFESLSPSSPSQSQTPVSSPSLPDMSLSLPYQGSGWRKSPHGQNSSENGDGKSLRRHDISRSHSESPSRLPINRTGTWKREHSKHSSSLPRVGTWKRTGSSSSILSASSESSEKGRSEDERQPTPKSGGLERKGTWRKIKESESSYAPSMTLDLPDPNGDAAHSMGAAMSKTEDVWVRIEDCPINNPRSSKSPTANTPPVIDSQSSKGLPCDRDSSESHSKQPLASENAAVGHLGSETNLNLLRSSESLDKKVADIKPAPSNPNTGTEVHEFPVAERTPFSSTNSSKHSSPSGAVAARDKQSTLDSSTSSKMNQTLTDDYYNESLSGYDYLEDYENHFLEVKKSLQTLSLAIYCLTFLLGVPGNMFVVYIAGMKMKRTVNTIWFLNLATADLLCCLSIPFSVANILLDHHWPYGSVMCKILPSVIIINMFASVFTLNFISLDRFTQVITPVWAQNHRNLLLARLSCVAAWLLALVLSLPFMILRQTFEDCNITLCTFHAGEETDFTTSGRLSIIRFVFGFLVPLICITTCYGFIARKLGRSQFRSGRAFRIMLAVIVAFFLCWVPYHIVDLIILYGEESSSSVARAVDPLAISLAYINSCLNPILYVFMGQDFKSKVKLSLRRVFERAFSEEGTQASRSTQSQQMHSM</sequence>
<feature type="region of interest" description="Disordered" evidence="17">
    <location>
        <begin position="2048"/>
        <end position="2067"/>
    </location>
</feature>
<feature type="compositionally biased region" description="Basic residues" evidence="17">
    <location>
        <begin position="751"/>
        <end position="762"/>
    </location>
</feature>
<dbReference type="FunFam" id="1.25.10.10:FF:000035">
    <property type="entry name" value="adenomatous polyposis coli protein 2"/>
    <property type="match status" value="1"/>
</dbReference>
<evidence type="ECO:0000259" key="19">
    <source>
        <dbReference type="PROSITE" id="PS50262"/>
    </source>
</evidence>
<evidence type="ECO:0000256" key="17">
    <source>
        <dbReference type="SAM" id="MobiDB-lite"/>
    </source>
</evidence>
<keyword evidence="13 15" id="KW-0807">Transducer</keyword>
<dbReference type="SUPFAM" id="SSF58050">
    <property type="entry name" value="N-terminal coiled coil domain from apc"/>
    <property type="match status" value="1"/>
</dbReference>
<dbReference type="InterPro" id="IPR000276">
    <property type="entry name" value="GPCR_Rhodpsn"/>
</dbReference>
<name>A0A498MH18_LABRO</name>
<feature type="region of interest" description="Disordered" evidence="17">
    <location>
        <begin position="778"/>
        <end position="831"/>
    </location>
</feature>
<dbReference type="Pfam" id="PF16636">
    <property type="entry name" value="APC_u15"/>
    <property type="match status" value="1"/>
</dbReference>
<evidence type="ECO:0000256" key="18">
    <source>
        <dbReference type="SAM" id="Phobius"/>
    </source>
</evidence>
<dbReference type="PRINTS" id="PR00526">
    <property type="entry name" value="FMETLEUPHER"/>
</dbReference>
<dbReference type="GO" id="GO:0001708">
    <property type="term" value="P:cell fate specification"/>
    <property type="evidence" value="ECO:0007669"/>
    <property type="project" value="TreeGrafter"/>
</dbReference>
<dbReference type="GO" id="GO:0007026">
    <property type="term" value="P:negative regulation of microtubule depolymerization"/>
    <property type="evidence" value="ECO:0007669"/>
    <property type="project" value="TreeGrafter"/>
</dbReference>
<feature type="compositionally biased region" description="Low complexity" evidence="17">
    <location>
        <begin position="2666"/>
        <end position="2677"/>
    </location>
</feature>
<feature type="region of interest" description="Disordered" evidence="17">
    <location>
        <begin position="1137"/>
        <end position="1197"/>
    </location>
</feature>
<feature type="compositionally biased region" description="Basic and acidic residues" evidence="17">
    <location>
        <begin position="799"/>
        <end position="831"/>
    </location>
</feature>
<keyword evidence="12 15" id="KW-0675">Receptor</keyword>
<evidence type="ECO:0000256" key="12">
    <source>
        <dbReference type="ARBA" id="ARBA00023170"/>
    </source>
</evidence>
<evidence type="ECO:0000256" key="9">
    <source>
        <dbReference type="ARBA" id="ARBA00023054"/>
    </source>
</evidence>
<dbReference type="InterPro" id="IPR000225">
    <property type="entry name" value="Armadillo"/>
</dbReference>
<dbReference type="Gene3D" id="1.25.10.10">
    <property type="entry name" value="Leucine-rich Repeat Variant"/>
    <property type="match status" value="1"/>
</dbReference>
<dbReference type="Pfam" id="PF05923">
    <property type="entry name" value="APC_r"/>
    <property type="match status" value="7"/>
</dbReference>
<dbReference type="PANTHER" id="PTHR12607">
    <property type="entry name" value="ADENOMATOUS POLYPOSIS COLI PROTEIN FAMILY"/>
    <property type="match status" value="1"/>
</dbReference>
<evidence type="ECO:0000256" key="3">
    <source>
        <dbReference type="ARBA" id="ARBA00022500"/>
    </source>
</evidence>
<keyword evidence="11" id="KW-1015">Disulfide bond</keyword>
<feature type="compositionally biased region" description="Basic and acidic residues" evidence="17">
    <location>
        <begin position="2496"/>
        <end position="2528"/>
    </location>
</feature>
<protein>
    <submittedName>
        <fullName evidence="20">Adenomatous polyposis coli-like protein</fullName>
    </submittedName>
</protein>
<dbReference type="Pfam" id="PF05956">
    <property type="entry name" value="APC_basic"/>
    <property type="match status" value="1"/>
</dbReference>
<dbReference type="InterPro" id="IPR032038">
    <property type="entry name" value="APC_N"/>
</dbReference>
<dbReference type="InterPro" id="IPR009223">
    <property type="entry name" value="APC_rpt"/>
</dbReference>
<feature type="region of interest" description="Disordered" evidence="17">
    <location>
        <begin position="249"/>
        <end position="287"/>
    </location>
</feature>
<dbReference type="Pfam" id="PF11414">
    <property type="entry name" value="Suppressor_APC"/>
    <property type="match status" value="1"/>
</dbReference>
<feature type="region of interest" description="Disordered" evidence="17">
    <location>
        <begin position="1605"/>
        <end position="1663"/>
    </location>
</feature>
<dbReference type="CDD" id="cd15115">
    <property type="entry name" value="7tmA_C3aR"/>
    <property type="match status" value="1"/>
</dbReference>
<feature type="compositionally biased region" description="Polar residues" evidence="17">
    <location>
        <begin position="913"/>
        <end position="922"/>
    </location>
</feature>
<dbReference type="PROSITE" id="PS00237">
    <property type="entry name" value="G_PROTEIN_RECEP_F1_1"/>
    <property type="match status" value="1"/>
</dbReference>
<proteinExistence type="inferred from homology"/>
<dbReference type="PANTHER" id="PTHR12607:SF11">
    <property type="entry name" value="ADENOMATOUS POLYPOSIS COLI PROTEIN"/>
    <property type="match status" value="1"/>
</dbReference>
<feature type="compositionally biased region" description="Low complexity" evidence="17">
    <location>
        <begin position="1302"/>
        <end position="1313"/>
    </location>
</feature>
<reference evidence="20 21" key="1">
    <citation type="submission" date="2018-03" db="EMBL/GenBank/DDBJ databases">
        <title>Draft genome sequence of Rohu Carp (Labeo rohita).</title>
        <authorList>
            <person name="Das P."/>
            <person name="Kushwaha B."/>
            <person name="Joshi C.G."/>
            <person name="Kumar D."/>
            <person name="Nagpure N.S."/>
            <person name="Sahoo L."/>
            <person name="Das S.P."/>
            <person name="Bit A."/>
            <person name="Patnaik S."/>
            <person name="Meher P.K."/>
            <person name="Jayasankar P."/>
            <person name="Koringa P.G."/>
            <person name="Patel N.V."/>
            <person name="Hinsu A.T."/>
            <person name="Kumar R."/>
            <person name="Pandey M."/>
            <person name="Agarwal S."/>
            <person name="Srivastava S."/>
            <person name="Singh M."/>
            <person name="Iquebal M.A."/>
            <person name="Jaiswal S."/>
            <person name="Angadi U.B."/>
            <person name="Kumar N."/>
            <person name="Raza M."/>
            <person name="Shah T.M."/>
            <person name="Rai A."/>
            <person name="Jena J.K."/>
        </authorList>
    </citation>
    <scope>NUCLEOTIDE SEQUENCE [LARGE SCALE GENOMIC DNA]</scope>
    <source>
        <strain evidence="20">DASCIFA01</strain>
        <tissue evidence="20">Testis</tissue>
    </source>
</reference>
<keyword evidence="5 15" id="KW-0812">Transmembrane</keyword>
<feature type="domain" description="G-protein coupled receptors family 1 profile" evidence="19">
    <location>
        <begin position="2748"/>
        <end position="2991"/>
    </location>
</feature>
<dbReference type="GO" id="GO:0007389">
    <property type="term" value="P:pattern specification process"/>
    <property type="evidence" value="ECO:0007669"/>
    <property type="project" value="TreeGrafter"/>
</dbReference>
<evidence type="ECO:0000256" key="4">
    <source>
        <dbReference type="ARBA" id="ARBA00022687"/>
    </source>
</evidence>
<feature type="region of interest" description="Disordered" evidence="17">
    <location>
        <begin position="1086"/>
        <end position="1113"/>
    </location>
</feature>
<feature type="compositionally biased region" description="Basic and acidic residues" evidence="17">
    <location>
        <begin position="1468"/>
        <end position="1482"/>
    </location>
</feature>
<dbReference type="SUPFAM" id="SSF81321">
    <property type="entry name" value="Family A G protein-coupled receptor-like"/>
    <property type="match status" value="1"/>
</dbReference>
<dbReference type="Pfam" id="PF16633">
    <property type="entry name" value="APC_u9"/>
    <property type="match status" value="1"/>
</dbReference>
<feature type="region of interest" description="Disordered" evidence="17">
    <location>
        <begin position="1899"/>
        <end position="1919"/>
    </location>
</feature>
<feature type="compositionally biased region" description="Polar residues" evidence="17">
    <location>
        <begin position="2343"/>
        <end position="2352"/>
    </location>
</feature>
<feature type="compositionally biased region" description="Basic and acidic residues" evidence="17">
    <location>
        <begin position="2098"/>
        <end position="2116"/>
    </location>
</feature>
<comment type="subcellular location">
    <subcellularLocation>
        <location evidence="1">Membrane</location>
        <topology evidence="1">Multi-pass membrane protein</topology>
    </subcellularLocation>
</comment>
<dbReference type="GO" id="GO:0008285">
    <property type="term" value="P:negative regulation of cell population proliferation"/>
    <property type="evidence" value="ECO:0007669"/>
    <property type="project" value="UniProtKB-ARBA"/>
</dbReference>
<dbReference type="Pfam" id="PF00001">
    <property type="entry name" value="7tm_1"/>
    <property type="match status" value="1"/>
</dbReference>
<feature type="compositionally biased region" description="Low complexity" evidence="17">
    <location>
        <begin position="2052"/>
        <end position="2067"/>
    </location>
</feature>
<dbReference type="SUPFAM" id="SSF82931">
    <property type="entry name" value="Tumor suppressor gene product Apc"/>
    <property type="match status" value="1"/>
</dbReference>
<dbReference type="STRING" id="84645.A0A498MH18"/>
<feature type="compositionally biased region" description="Polar residues" evidence="17">
    <location>
        <begin position="2238"/>
        <end position="2247"/>
    </location>
</feature>
<gene>
    <name evidence="20" type="ORF">ROHU_007047</name>
</gene>
<evidence type="ECO:0000313" key="20">
    <source>
        <dbReference type="EMBL" id="RXN20568.1"/>
    </source>
</evidence>
<dbReference type="GO" id="GO:0006935">
    <property type="term" value="P:chemotaxis"/>
    <property type="evidence" value="ECO:0007669"/>
    <property type="project" value="UniProtKB-KW"/>
</dbReference>
<dbReference type="GO" id="GO:0045295">
    <property type="term" value="F:gamma-catenin binding"/>
    <property type="evidence" value="ECO:0007669"/>
    <property type="project" value="TreeGrafter"/>
</dbReference>
<keyword evidence="3" id="KW-0145">Chemotaxis</keyword>
<evidence type="ECO:0000256" key="1">
    <source>
        <dbReference type="ARBA" id="ARBA00004141"/>
    </source>
</evidence>
<dbReference type="FunFam" id="1.10.287.450:FF:000001">
    <property type="entry name" value="adenomatous polyposis coli protein isoform X1"/>
    <property type="match status" value="1"/>
</dbReference>
<dbReference type="InterPro" id="IPR011989">
    <property type="entry name" value="ARM-like"/>
</dbReference>
<dbReference type="GO" id="GO:0016477">
    <property type="term" value="P:cell migration"/>
    <property type="evidence" value="ECO:0007669"/>
    <property type="project" value="TreeGrafter"/>
</dbReference>
<feature type="compositionally biased region" description="Basic and acidic residues" evidence="17">
    <location>
        <begin position="1908"/>
        <end position="1919"/>
    </location>
</feature>
<comment type="similarity">
    <text evidence="2">Belongs to the adenomatous polyposis coli (APC) family.</text>
</comment>
<feature type="compositionally biased region" description="Polar residues" evidence="17">
    <location>
        <begin position="1240"/>
        <end position="1249"/>
    </location>
</feature>
<dbReference type="GO" id="GO:0030877">
    <property type="term" value="C:beta-catenin destruction complex"/>
    <property type="evidence" value="ECO:0007669"/>
    <property type="project" value="TreeGrafter"/>
</dbReference>
<accession>A0A498MH18</accession>
<dbReference type="SMART" id="SM00185">
    <property type="entry name" value="ARM"/>
    <property type="match status" value="6"/>
</dbReference>
<feature type="transmembrane region" description="Helical" evidence="18">
    <location>
        <begin position="2735"/>
        <end position="2756"/>
    </location>
</feature>
<comment type="similarity">
    <text evidence="14">Belongs to the chemokine-like receptor (CMKLR) family.</text>
</comment>
<dbReference type="Gene3D" id="1.20.5.10">
    <property type="match status" value="1"/>
</dbReference>
<feature type="compositionally biased region" description="Basic and acidic residues" evidence="17">
    <location>
        <begin position="2556"/>
        <end position="2566"/>
    </location>
</feature>
<dbReference type="GO" id="GO:0007399">
    <property type="term" value="P:nervous system development"/>
    <property type="evidence" value="ECO:0007669"/>
    <property type="project" value="TreeGrafter"/>
</dbReference>
<keyword evidence="9 16" id="KW-0175">Coiled coil</keyword>
<feature type="region of interest" description="Disordered" evidence="17">
    <location>
        <begin position="1968"/>
        <end position="1997"/>
    </location>
</feature>